<comment type="caution">
    <text evidence="1">The sequence shown here is derived from an EMBL/GenBank/DDBJ whole genome shotgun (WGS) entry which is preliminary data.</text>
</comment>
<dbReference type="AlphaFoldDB" id="A0A7W8XC41"/>
<dbReference type="RefSeq" id="WP_281414005.1">
    <property type="nucleotide sequence ID" value="NZ_JACHBB010000002.1"/>
</dbReference>
<name>A0A7W8XC41_9HYPH</name>
<keyword evidence="2" id="KW-1185">Reference proteome</keyword>
<dbReference type="EMBL" id="JACHBC010000002">
    <property type="protein sequence ID" value="MBB5559715.1"/>
    <property type="molecule type" value="Genomic_DNA"/>
</dbReference>
<sequence>MSKNIVAIGDVGAWVRRPLRRYEKTSSSGVSRKDVLAAKVGV</sequence>
<reference evidence="1 2" key="1">
    <citation type="submission" date="2020-08" db="EMBL/GenBank/DDBJ databases">
        <title>Genomic Encyclopedia of Type Strains, Phase IV (KMG-V): Genome sequencing to study the core and pangenomes of soil and plant-associated prokaryotes.</title>
        <authorList>
            <person name="Whitman W."/>
        </authorList>
    </citation>
    <scope>NUCLEOTIDE SEQUENCE [LARGE SCALE GENOMIC DNA]</scope>
    <source>
        <strain evidence="1 2">SEMIA 4034</strain>
    </source>
</reference>
<evidence type="ECO:0000313" key="2">
    <source>
        <dbReference type="Proteomes" id="UP000528824"/>
    </source>
</evidence>
<dbReference type="Proteomes" id="UP000528824">
    <property type="component" value="Unassembled WGS sequence"/>
</dbReference>
<proteinExistence type="predicted"/>
<gene>
    <name evidence="1" type="ORF">GGI59_001358</name>
</gene>
<protein>
    <submittedName>
        <fullName evidence="1">Uncharacterized protein</fullName>
    </submittedName>
</protein>
<evidence type="ECO:0000313" key="1">
    <source>
        <dbReference type="EMBL" id="MBB5559715.1"/>
    </source>
</evidence>
<organism evidence="1 2">
    <name type="scientific">Rhizobium lentis</name>
    <dbReference type="NCBI Taxonomy" id="1138194"/>
    <lineage>
        <taxon>Bacteria</taxon>
        <taxon>Pseudomonadati</taxon>
        <taxon>Pseudomonadota</taxon>
        <taxon>Alphaproteobacteria</taxon>
        <taxon>Hyphomicrobiales</taxon>
        <taxon>Rhizobiaceae</taxon>
        <taxon>Rhizobium/Agrobacterium group</taxon>
        <taxon>Rhizobium</taxon>
    </lineage>
</organism>
<accession>A0A7W8XC41</accession>